<keyword evidence="5" id="KW-0325">Glycoprotein</keyword>
<feature type="domain" description="EGF-like" evidence="7">
    <location>
        <begin position="195"/>
        <end position="230"/>
    </location>
</feature>
<dbReference type="GO" id="GO:0005509">
    <property type="term" value="F:calcium ion binding"/>
    <property type="evidence" value="ECO:0007669"/>
    <property type="project" value="InterPro"/>
</dbReference>
<feature type="domain" description="EGF-like" evidence="7">
    <location>
        <begin position="119"/>
        <end position="157"/>
    </location>
</feature>
<feature type="domain" description="EGF-like" evidence="7">
    <location>
        <begin position="159"/>
        <end position="193"/>
    </location>
</feature>
<dbReference type="PROSITE" id="PS00010">
    <property type="entry name" value="ASX_HYDROXYL"/>
    <property type="match status" value="3"/>
</dbReference>
<dbReference type="FunFam" id="2.10.25.10:FF:000472">
    <property type="entry name" value="Uncharacterized protein, isoform A"/>
    <property type="match status" value="2"/>
</dbReference>
<dbReference type="AlphaFoldDB" id="A0A2G8K3Q9"/>
<feature type="domain" description="EGF-like" evidence="7">
    <location>
        <begin position="75"/>
        <end position="117"/>
    </location>
</feature>
<feature type="disulfide bond" evidence="6">
    <location>
        <begin position="107"/>
        <end position="116"/>
    </location>
</feature>
<name>A0A2G8K3Q9_STIJA</name>
<dbReference type="PROSITE" id="PS01187">
    <property type="entry name" value="EGF_CA"/>
    <property type="match status" value="2"/>
</dbReference>
<feature type="disulfide bond" evidence="6">
    <location>
        <begin position="199"/>
        <end position="209"/>
    </location>
</feature>
<dbReference type="GO" id="GO:0007411">
    <property type="term" value="P:axon guidance"/>
    <property type="evidence" value="ECO:0007669"/>
    <property type="project" value="TreeGrafter"/>
</dbReference>
<dbReference type="Gene3D" id="2.10.25.10">
    <property type="entry name" value="Laminin"/>
    <property type="match status" value="6"/>
</dbReference>
<dbReference type="OrthoDB" id="283575at2759"/>
<feature type="domain" description="EGF-like" evidence="7">
    <location>
        <begin position="36"/>
        <end position="72"/>
    </location>
</feature>
<proteinExistence type="predicted"/>
<dbReference type="PRINTS" id="PR00010">
    <property type="entry name" value="EGFBLOOD"/>
</dbReference>
<dbReference type="InterPro" id="IPR018097">
    <property type="entry name" value="EGF_Ca-bd_CS"/>
</dbReference>
<dbReference type="STRING" id="307972.A0A2G8K3Q9"/>
<keyword evidence="2" id="KW-0732">Signal</keyword>
<feature type="disulfide bond" evidence="6">
    <location>
        <begin position="183"/>
        <end position="192"/>
    </location>
</feature>
<evidence type="ECO:0000256" key="2">
    <source>
        <dbReference type="ARBA" id="ARBA00022729"/>
    </source>
</evidence>
<evidence type="ECO:0000256" key="6">
    <source>
        <dbReference type="PROSITE-ProRule" id="PRU00076"/>
    </source>
</evidence>
<feature type="disulfide bond" evidence="6">
    <location>
        <begin position="62"/>
        <end position="71"/>
    </location>
</feature>
<dbReference type="CDD" id="cd00054">
    <property type="entry name" value="EGF_CA"/>
    <property type="match status" value="3"/>
</dbReference>
<dbReference type="GO" id="GO:0005886">
    <property type="term" value="C:plasma membrane"/>
    <property type="evidence" value="ECO:0007669"/>
    <property type="project" value="TreeGrafter"/>
</dbReference>
<keyword evidence="9" id="KW-1185">Reference proteome</keyword>
<dbReference type="EMBL" id="MRZV01000919">
    <property type="protein sequence ID" value="PIK42630.1"/>
    <property type="molecule type" value="Genomic_DNA"/>
</dbReference>
<dbReference type="PROSITE" id="PS01186">
    <property type="entry name" value="EGF_2"/>
    <property type="match status" value="3"/>
</dbReference>
<dbReference type="GO" id="GO:0043235">
    <property type="term" value="C:receptor complex"/>
    <property type="evidence" value="ECO:0007669"/>
    <property type="project" value="TreeGrafter"/>
</dbReference>
<protein>
    <recommendedName>
        <fullName evidence="7">EGF-like domain-containing protein</fullName>
    </recommendedName>
</protein>
<comment type="caution">
    <text evidence="8">The sequence shown here is derived from an EMBL/GenBank/DDBJ whole genome shotgun (WGS) entry which is preliminary data.</text>
</comment>
<keyword evidence="4 6" id="KW-1015">Disulfide bond</keyword>
<keyword evidence="1 6" id="KW-0245">EGF-like domain</keyword>
<dbReference type="FunFam" id="2.10.25.10:FF:000004">
    <property type="entry name" value="Neurogenic locus notch 1"/>
    <property type="match status" value="1"/>
</dbReference>
<dbReference type="Pfam" id="PF00008">
    <property type="entry name" value="EGF"/>
    <property type="match status" value="3"/>
</dbReference>
<accession>A0A2G8K3Q9</accession>
<evidence type="ECO:0000256" key="1">
    <source>
        <dbReference type="ARBA" id="ARBA00022536"/>
    </source>
</evidence>
<organism evidence="8 9">
    <name type="scientific">Stichopus japonicus</name>
    <name type="common">Sea cucumber</name>
    <dbReference type="NCBI Taxonomy" id="307972"/>
    <lineage>
        <taxon>Eukaryota</taxon>
        <taxon>Metazoa</taxon>
        <taxon>Echinodermata</taxon>
        <taxon>Eleutherozoa</taxon>
        <taxon>Echinozoa</taxon>
        <taxon>Holothuroidea</taxon>
        <taxon>Aspidochirotacea</taxon>
        <taxon>Aspidochirotida</taxon>
        <taxon>Stichopodidae</taxon>
        <taxon>Apostichopus</taxon>
    </lineage>
</organism>
<dbReference type="SMART" id="SM00181">
    <property type="entry name" value="EGF"/>
    <property type="match status" value="5"/>
</dbReference>
<evidence type="ECO:0000256" key="4">
    <source>
        <dbReference type="ARBA" id="ARBA00023157"/>
    </source>
</evidence>
<dbReference type="PROSITE" id="PS50026">
    <property type="entry name" value="EGF_3"/>
    <property type="match status" value="5"/>
</dbReference>
<comment type="caution">
    <text evidence="6">Lacks conserved residue(s) required for the propagation of feature annotation.</text>
</comment>
<evidence type="ECO:0000256" key="5">
    <source>
        <dbReference type="ARBA" id="ARBA00023180"/>
    </source>
</evidence>
<keyword evidence="3" id="KW-0677">Repeat</keyword>
<dbReference type="InterPro" id="IPR000152">
    <property type="entry name" value="EGF-type_Asp/Asn_hydroxyl_site"/>
</dbReference>
<dbReference type="Proteomes" id="UP000230750">
    <property type="component" value="Unassembled WGS sequence"/>
</dbReference>
<evidence type="ECO:0000313" key="8">
    <source>
        <dbReference type="EMBL" id="PIK42630.1"/>
    </source>
</evidence>
<dbReference type="GO" id="GO:0009986">
    <property type="term" value="C:cell surface"/>
    <property type="evidence" value="ECO:0007669"/>
    <property type="project" value="TreeGrafter"/>
</dbReference>
<dbReference type="InterPro" id="IPR001881">
    <property type="entry name" value="EGF-like_Ca-bd_dom"/>
</dbReference>
<feature type="disulfide bond" evidence="6">
    <location>
        <begin position="128"/>
        <end position="145"/>
    </location>
</feature>
<sequence length="241" mass="25926">MSAIPARASMELPVNLLMGYDCLCLAGYEGKNCSVDKDDCAEGNCTNGSTCMDGIDMYTCECPESFIGDFCEFMVMTNCSQDVCENNATCVSKNNPSPGEDGFTCECPTGYTGARCSYLVNYCENVTCQYGGTCSSNVMLQSHKCSCVPGFEGEFCETNIDDCGSCQNGATCVDMINDYQCDCVPGFRGKDCDVDIDDCLSEPCLVGNCTDLVNDFTCNCPTGFEGRFGIQISMNALLNAR</sequence>
<dbReference type="InterPro" id="IPR000742">
    <property type="entry name" value="EGF"/>
</dbReference>
<dbReference type="PANTHER" id="PTHR45836:SF23">
    <property type="entry name" value="NEUROGENIC LOCUS NOTCH HOMOLOG PROTEIN 1"/>
    <property type="match status" value="1"/>
</dbReference>
<dbReference type="GO" id="GO:0007219">
    <property type="term" value="P:Notch signaling pathway"/>
    <property type="evidence" value="ECO:0007669"/>
    <property type="project" value="TreeGrafter"/>
</dbReference>
<feature type="disulfide bond" evidence="6">
    <location>
        <begin position="147"/>
        <end position="156"/>
    </location>
</feature>
<evidence type="ECO:0000256" key="3">
    <source>
        <dbReference type="ARBA" id="ARBA00022737"/>
    </source>
</evidence>
<dbReference type="PROSITE" id="PS00022">
    <property type="entry name" value="EGF_1"/>
    <property type="match status" value="4"/>
</dbReference>
<dbReference type="InterPro" id="IPR013032">
    <property type="entry name" value="EGF-like_CS"/>
</dbReference>
<gene>
    <name evidence="8" type="ORF">BSL78_20510</name>
</gene>
<dbReference type="PANTHER" id="PTHR45836">
    <property type="entry name" value="SLIT HOMOLOG"/>
    <property type="match status" value="1"/>
</dbReference>
<dbReference type="InterPro" id="IPR051355">
    <property type="entry name" value="Notch/Slit_guidance"/>
</dbReference>
<evidence type="ECO:0000313" key="9">
    <source>
        <dbReference type="Proteomes" id="UP000230750"/>
    </source>
</evidence>
<evidence type="ECO:0000259" key="7">
    <source>
        <dbReference type="PROSITE" id="PS50026"/>
    </source>
</evidence>
<dbReference type="SUPFAM" id="SSF57196">
    <property type="entry name" value="EGF/Laminin"/>
    <property type="match status" value="5"/>
</dbReference>
<dbReference type="SMART" id="SM00179">
    <property type="entry name" value="EGF_CA"/>
    <property type="match status" value="5"/>
</dbReference>
<dbReference type="Pfam" id="PF12661">
    <property type="entry name" value="hEGF"/>
    <property type="match status" value="1"/>
</dbReference>
<reference evidence="8 9" key="1">
    <citation type="journal article" date="2017" name="PLoS Biol.">
        <title>The sea cucumber genome provides insights into morphological evolution and visceral regeneration.</title>
        <authorList>
            <person name="Zhang X."/>
            <person name="Sun L."/>
            <person name="Yuan J."/>
            <person name="Sun Y."/>
            <person name="Gao Y."/>
            <person name="Zhang L."/>
            <person name="Li S."/>
            <person name="Dai H."/>
            <person name="Hamel J.F."/>
            <person name="Liu C."/>
            <person name="Yu Y."/>
            <person name="Liu S."/>
            <person name="Lin W."/>
            <person name="Guo K."/>
            <person name="Jin S."/>
            <person name="Xu P."/>
            <person name="Storey K.B."/>
            <person name="Huan P."/>
            <person name="Zhang T."/>
            <person name="Zhou Y."/>
            <person name="Zhang J."/>
            <person name="Lin C."/>
            <person name="Li X."/>
            <person name="Xing L."/>
            <person name="Huo D."/>
            <person name="Sun M."/>
            <person name="Wang L."/>
            <person name="Mercier A."/>
            <person name="Li F."/>
            <person name="Yang H."/>
            <person name="Xiang J."/>
        </authorList>
    </citation>
    <scope>NUCLEOTIDE SEQUENCE [LARGE SCALE GENOMIC DNA]</scope>
    <source>
        <strain evidence="8">Shaxun</strain>
        <tissue evidence="8">Muscle</tissue>
    </source>
</reference>